<evidence type="ECO:0000259" key="9">
    <source>
        <dbReference type="PROSITE" id="PS50893"/>
    </source>
</evidence>
<dbReference type="InterPro" id="IPR015854">
    <property type="entry name" value="ABC_transpr_LolD-like"/>
</dbReference>
<evidence type="ECO:0000313" key="11">
    <source>
        <dbReference type="Proteomes" id="UP000494201"/>
    </source>
</evidence>
<dbReference type="Proteomes" id="UP000494201">
    <property type="component" value="Unassembled WGS sequence"/>
</dbReference>
<reference evidence="10 11" key="1">
    <citation type="submission" date="2019-09" db="EMBL/GenBank/DDBJ databases">
        <authorList>
            <person name="Depoorter E."/>
        </authorList>
    </citation>
    <scope>NUCLEOTIDE SEQUENCE [LARGE SCALE GENOMIC DNA]</scope>
    <source>
        <strain evidence="10">LMG 20980</strain>
    </source>
</reference>
<feature type="domain" description="ABC transporter" evidence="9">
    <location>
        <begin position="12"/>
        <end position="235"/>
    </location>
</feature>
<keyword evidence="7" id="KW-0046">Antibiotic resistance</keyword>
<keyword evidence="3" id="KW-0997">Cell inner membrane</keyword>
<evidence type="ECO:0000256" key="1">
    <source>
        <dbReference type="ARBA" id="ARBA00022448"/>
    </source>
</evidence>
<dbReference type="GO" id="GO:0046677">
    <property type="term" value="P:response to antibiotic"/>
    <property type="evidence" value="ECO:0007669"/>
    <property type="project" value="UniProtKB-KW"/>
</dbReference>
<evidence type="ECO:0000256" key="4">
    <source>
        <dbReference type="ARBA" id="ARBA00022741"/>
    </source>
</evidence>
<dbReference type="PROSITE" id="PS50893">
    <property type="entry name" value="ABC_TRANSPORTER_2"/>
    <property type="match status" value="1"/>
</dbReference>
<dbReference type="FunFam" id="3.40.50.300:FF:000032">
    <property type="entry name" value="Export ABC transporter ATP-binding protein"/>
    <property type="match status" value="1"/>
</dbReference>
<keyword evidence="1" id="KW-0813">Transport</keyword>
<keyword evidence="4" id="KW-0547">Nucleotide-binding</keyword>
<dbReference type="GO" id="GO:0005524">
    <property type="term" value="F:ATP binding"/>
    <property type="evidence" value="ECO:0007669"/>
    <property type="project" value="UniProtKB-KW"/>
</dbReference>
<keyword evidence="6" id="KW-0812">Transmembrane</keyword>
<dbReference type="PROSITE" id="PS00211">
    <property type="entry name" value="ABC_TRANSPORTER_1"/>
    <property type="match status" value="1"/>
</dbReference>
<comment type="similarity">
    <text evidence="8">Belongs to the ABC transporter superfamily. Macrolide exporter (TC 3.A.1.122) family.</text>
</comment>
<organism evidence="10 11">
    <name type="scientific">Burkholderia anthina</name>
    <dbReference type="NCBI Taxonomy" id="179879"/>
    <lineage>
        <taxon>Bacteria</taxon>
        <taxon>Pseudomonadati</taxon>
        <taxon>Pseudomonadota</taxon>
        <taxon>Betaproteobacteria</taxon>
        <taxon>Burkholderiales</taxon>
        <taxon>Burkholderiaceae</taxon>
        <taxon>Burkholderia</taxon>
        <taxon>Burkholderia cepacia complex</taxon>
    </lineage>
</organism>
<dbReference type="InterPro" id="IPR003593">
    <property type="entry name" value="AAA+_ATPase"/>
</dbReference>
<dbReference type="GO" id="GO:0098796">
    <property type="term" value="C:membrane protein complex"/>
    <property type="evidence" value="ECO:0007669"/>
    <property type="project" value="UniProtKB-ARBA"/>
</dbReference>
<dbReference type="SMART" id="SM00382">
    <property type="entry name" value="AAA"/>
    <property type="match status" value="1"/>
</dbReference>
<dbReference type="AlphaFoldDB" id="A0A6P2GHM7"/>
<evidence type="ECO:0000256" key="8">
    <source>
        <dbReference type="ARBA" id="ARBA00038388"/>
    </source>
</evidence>
<keyword evidence="6" id="KW-0472">Membrane</keyword>
<dbReference type="PANTHER" id="PTHR24220">
    <property type="entry name" value="IMPORT ATP-BINDING PROTEIN"/>
    <property type="match status" value="1"/>
</dbReference>
<dbReference type="InterPro" id="IPR017871">
    <property type="entry name" value="ABC_transporter-like_CS"/>
</dbReference>
<evidence type="ECO:0000256" key="2">
    <source>
        <dbReference type="ARBA" id="ARBA00022475"/>
    </source>
</evidence>
<dbReference type="InterPro" id="IPR003439">
    <property type="entry name" value="ABC_transporter-like_ATP-bd"/>
</dbReference>
<dbReference type="GO" id="GO:0016887">
    <property type="term" value="F:ATP hydrolysis activity"/>
    <property type="evidence" value="ECO:0007669"/>
    <property type="project" value="InterPro"/>
</dbReference>
<dbReference type="SUPFAM" id="SSF52540">
    <property type="entry name" value="P-loop containing nucleoside triphosphate hydrolases"/>
    <property type="match status" value="1"/>
</dbReference>
<dbReference type="CDD" id="cd03255">
    <property type="entry name" value="ABC_MJ0796_LolCDE_FtsE"/>
    <property type="match status" value="1"/>
</dbReference>
<dbReference type="GO" id="GO:0022857">
    <property type="term" value="F:transmembrane transporter activity"/>
    <property type="evidence" value="ECO:0007669"/>
    <property type="project" value="TreeGrafter"/>
</dbReference>
<evidence type="ECO:0000256" key="6">
    <source>
        <dbReference type="ARBA" id="ARBA00022989"/>
    </source>
</evidence>
<dbReference type="Gene3D" id="3.40.50.300">
    <property type="entry name" value="P-loop containing nucleotide triphosphate hydrolases"/>
    <property type="match status" value="1"/>
</dbReference>
<dbReference type="InterPro" id="IPR027417">
    <property type="entry name" value="P-loop_NTPase"/>
</dbReference>
<accession>A0A6P2GHM7</accession>
<gene>
    <name evidence="10" type="ORF">BAN20980_06020</name>
</gene>
<proteinExistence type="inferred from homology"/>
<dbReference type="GO" id="GO:0005886">
    <property type="term" value="C:plasma membrane"/>
    <property type="evidence" value="ECO:0007669"/>
    <property type="project" value="TreeGrafter"/>
</dbReference>
<sequence length="235" mass="25504">MPRVNDASPPLVEISHVAKSYRRGNQVVPVLTDITLDIGEGDFVALMGPSGSGKSTLLNLVAGIDRPDSGELRVGGLDISRLEEAQLAEWRAANVGFIFQFYNLMPVLTAFENVELPLMLTHLSRRERRERVELVLDMVNLGDRTSHYPSELSGGQQQRVAIARALITDPVLIVADEPTGDLDRASATDVLAMLQRMNAELGKTIIMVTHDAHAAGAAQSLVHLEKGELIDGHAV</sequence>
<dbReference type="InterPro" id="IPR017911">
    <property type="entry name" value="MacB-like_ATP-bd"/>
</dbReference>
<dbReference type="Pfam" id="PF00005">
    <property type="entry name" value="ABC_tran"/>
    <property type="match status" value="1"/>
</dbReference>
<dbReference type="EMBL" id="CABVLY010000032">
    <property type="protein sequence ID" value="VVU53298.1"/>
    <property type="molecule type" value="Genomic_DNA"/>
</dbReference>
<protein>
    <submittedName>
        <fullName evidence="10">ABC transporter-like protein</fullName>
    </submittedName>
</protein>
<dbReference type="PANTHER" id="PTHR24220:SF452">
    <property type="entry name" value="ABC TRANSPORTER ATP-BINDING PROTEIN"/>
    <property type="match status" value="1"/>
</dbReference>
<name>A0A6P2GHM7_9BURK</name>
<evidence type="ECO:0000313" key="10">
    <source>
        <dbReference type="EMBL" id="VVU53298.1"/>
    </source>
</evidence>
<evidence type="ECO:0000256" key="5">
    <source>
        <dbReference type="ARBA" id="ARBA00022840"/>
    </source>
</evidence>
<evidence type="ECO:0000256" key="3">
    <source>
        <dbReference type="ARBA" id="ARBA00022519"/>
    </source>
</evidence>
<evidence type="ECO:0000256" key="7">
    <source>
        <dbReference type="ARBA" id="ARBA00023251"/>
    </source>
</evidence>
<keyword evidence="6" id="KW-1133">Transmembrane helix</keyword>
<keyword evidence="2" id="KW-1003">Cell membrane</keyword>
<keyword evidence="5" id="KW-0067">ATP-binding</keyword>